<evidence type="ECO:0000259" key="1">
    <source>
        <dbReference type="Pfam" id="PF13482"/>
    </source>
</evidence>
<evidence type="ECO:0000313" key="3">
    <source>
        <dbReference type="Proteomes" id="UP000775877"/>
    </source>
</evidence>
<dbReference type="Gene3D" id="3.30.420.10">
    <property type="entry name" value="Ribonuclease H-like superfamily/Ribonuclease H"/>
    <property type="match status" value="1"/>
</dbReference>
<reference evidence="2" key="2">
    <citation type="journal article" date="2021" name="Microbiome">
        <title>Successional dynamics and alternative stable states in a saline activated sludge microbial community over 9 years.</title>
        <authorList>
            <person name="Wang Y."/>
            <person name="Ye J."/>
            <person name="Ju F."/>
            <person name="Liu L."/>
            <person name="Boyd J.A."/>
            <person name="Deng Y."/>
            <person name="Parks D.H."/>
            <person name="Jiang X."/>
            <person name="Yin X."/>
            <person name="Woodcroft B.J."/>
            <person name="Tyson G.W."/>
            <person name="Hugenholtz P."/>
            <person name="Polz M.F."/>
            <person name="Zhang T."/>
        </authorList>
    </citation>
    <scope>NUCLEOTIDE SEQUENCE</scope>
    <source>
        <strain evidence="2">HKST-UBA13</strain>
    </source>
</reference>
<protein>
    <submittedName>
        <fullName evidence="2">Ribonuclease H-like domain-containing protein</fullName>
    </submittedName>
</protein>
<evidence type="ECO:0000313" key="2">
    <source>
        <dbReference type="EMBL" id="MCA9381419.1"/>
    </source>
</evidence>
<dbReference type="Pfam" id="PF13482">
    <property type="entry name" value="RNase_H_2"/>
    <property type="match status" value="1"/>
</dbReference>
<reference evidence="2" key="1">
    <citation type="submission" date="2020-04" db="EMBL/GenBank/DDBJ databases">
        <authorList>
            <person name="Zhang T."/>
        </authorList>
    </citation>
    <scope>NUCLEOTIDE SEQUENCE</scope>
    <source>
        <strain evidence="2">HKST-UBA13</strain>
    </source>
</reference>
<comment type="caution">
    <text evidence="2">The sequence shown here is derived from an EMBL/GenBank/DDBJ whole genome shotgun (WGS) entry which is preliminary data.</text>
</comment>
<name>A0A955RH06_9BACT</name>
<proteinExistence type="predicted"/>
<dbReference type="Proteomes" id="UP000775877">
    <property type="component" value="Unassembled WGS sequence"/>
</dbReference>
<accession>A0A955RH06</accession>
<dbReference type="GO" id="GO:0003676">
    <property type="term" value="F:nucleic acid binding"/>
    <property type="evidence" value="ECO:0007669"/>
    <property type="project" value="InterPro"/>
</dbReference>
<dbReference type="InterPro" id="IPR036397">
    <property type="entry name" value="RNaseH_sf"/>
</dbReference>
<sequence>KANLEHQEKFEADKADKISKIVAEGSEISALDVWLNRICIVGYKLDGKLIQLHEAKMNEQQMLSRFVSDASGKTIVTANGKTFDMICIQIHCAKYGIHLGAVNRHIDILDAFGKVWGFKKEVASLDKLSVALGIEPNKYQDVNPAEIGSIFRNYSSGINRTEESVNEIKKILAYNAEDIRQTEECYYKLNAVGLI</sequence>
<feature type="domain" description="YprB ribonuclease H-like" evidence="1">
    <location>
        <begin position="49"/>
        <end position="189"/>
    </location>
</feature>
<dbReference type="InterPro" id="IPR012337">
    <property type="entry name" value="RNaseH-like_sf"/>
</dbReference>
<dbReference type="AlphaFoldDB" id="A0A955RH06"/>
<dbReference type="EMBL" id="JAGQLJ010000098">
    <property type="protein sequence ID" value="MCA9381419.1"/>
    <property type="molecule type" value="Genomic_DNA"/>
</dbReference>
<organism evidence="2 3">
    <name type="scientific">Candidatus Dojkabacteria bacterium</name>
    <dbReference type="NCBI Taxonomy" id="2099670"/>
    <lineage>
        <taxon>Bacteria</taxon>
        <taxon>Candidatus Dojkabacteria</taxon>
    </lineage>
</organism>
<gene>
    <name evidence="2" type="ORF">KC678_04090</name>
</gene>
<feature type="non-terminal residue" evidence="2">
    <location>
        <position position="1"/>
    </location>
</feature>
<dbReference type="SUPFAM" id="SSF53098">
    <property type="entry name" value="Ribonuclease H-like"/>
    <property type="match status" value="1"/>
</dbReference>
<dbReference type="InterPro" id="IPR038720">
    <property type="entry name" value="YprB_RNase_H-like_dom"/>
</dbReference>